<dbReference type="SUPFAM" id="SSF103473">
    <property type="entry name" value="MFS general substrate transporter"/>
    <property type="match status" value="1"/>
</dbReference>
<organism evidence="9 10">
    <name type="scientific">Teratosphaeria nubilosa</name>
    <dbReference type="NCBI Taxonomy" id="161662"/>
    <lineage>
        <taxon>Eukaryota</taxon>
        <taxon>Fungi</taxon>
        <taxon>Dikarya</taxon>
        <taxon>Ascomycota</taxon>
        <taxon>Pezizomycotina</taxon>
        <taxon>Dothideomycetes</taxon>
        <taxon>Dothideomycetidae</taxon>
        <taxon>Mycosphaerellales</taxon>
        <taxon>Teratosphaeriaceae</taxon>
        <taxon>Teratosphaeria</taxon>
    </lineage>
</organism>
<evidence type="ECO:0000256" key="1">
    <source>
        <dbReference type="ARBA" id="ARBA00004141"/>
    </source>
</evidence>
<name>A0A6G1L294_9PEZI</name>
<proteinExistence type="predicted"/>
<dbReference type="Pfam" id="PF07690">
    <property type="entry name" value="MFS_1"/>
    <property type="match status" value="1"/>
</dbReference>
<dbReference type="PANTHER" id="PTHR23501">
    <property type="entry name" value="MAJOR FACILITATOR SUPERFAMILY"/>
    <property type="match status" value="1"/>
</dbReference>
<sequence>PKKGFQFWAIIASLCITAILGSLENTVVVTALPTIVRDLQIGDNYIWISNVFFLTSAAVQPLFGQLAQVFGRRHLAIAIVFVFTLGSGVCGAARNAATLIAGRAVQGVGSGGINSVIEMIVSDLVPLRERGNYMAIVLTVYSVGTTLGPWVGGAIVDGTTWRWV</sequence>
<feature type="transmembrane region" description="Helical" evidence="7">
    <location>
        <begin position="75"/>
        <end position="94"/>
    </location>
</feature>
<dbReference type="EMBL" id="ML995862">
    <property type="protein sequence ID" value="KAF2767053.1"/>
    <property type="molecule type" value="Genomic_DNA"/>
</dbReference>
<dbReference type="InterPro" id="IPR020846">
    <property type="entry name" value="MFS_dom"/>
</dbReference>
<evidence type="ECO:0000313" key="9">
    <source>
        <dbReference type="EMBL" id="KAF2767053.1"/>
    </source>
</evidence>
<keyword evidence="5 7" id="KW-0472">Membrane</keyword>
<dbReference type="Proteomes" id="UP000799436">
    <property type="component" value="Unassembled WGS sequence"/>
</dbReference>
<feature type="non-terminal residue" evidence="9">
    <location>
        <position position="164"/>
    </location>
</feature>
<evidence type="ECO:0000256" key="6">
    <source>
        <dbReference type="ARBA" id="ARBA00023180"/>
    </source>
</evidence>
<dbReference type="PROSITE" id="PS50850">
    <property type="entry name" value="MFS"/>
    <property type="match status" value="1"/>
</dbReference>
<evidence type="ECO:0000259" key="8">
    <source>
        <dbReference type="PROSITE" id="PS50850"/>
    </source>
</evidence>
<accession>A0A6G1L294</accession>
<keyword evidence="6" id="KW-0325">Glycoprotein</keyword>
<dbReference type="GO" id="GO:0022857">
    <property type="term" value="F:transmembrane transporter activity"/>
    <property type="evidence" value="ECO:0007669"/>
    <property type="project" value="InterPro"/>
</dbReference>
<dbReference type="Gene3D" id="1.20.1720.10">
    <property type="entry name" value="Multidrug resistance protein D"/>
    <property type="match status" value="1"/>
</dbReference>
<dbReference type="OrthoDB" id="10021397at2759"/>
<keyword evidence="3 7" id="KW-0812">Transmembrane</keyword>
<dbReference type="PRINTS" id="PR01036">
    <property type="entry name" value="TCRTETB"/>
</dbReference>
<feature type="transmembrane region" description="Helical" evidence="7">
    <location>
        <begin position="44"/>
        <end position="63"/>
    </location>
</feature>
<reference evidence="9" key="1">
    <citation type="journal article" date="2020" name="Stud. Mycol.">
        <title>101 Dothideomycetes genomes: a test case for predicting lifestyles and emergence of pathogens.</title>
        <authorList>
            <person name="Haridas S."/>
            <person name="Albert R."/>
            <person name="Binder M."/>
            <person name="Bloem J."/>
            <person name="Labutti K."/>
            <person name="Salamov A."/>
            <person name="Andreopoulos B."/>
            <person name="Baker S."/>
            <person name="Barry K."/>
            <person name="Bills G."/>
            <person name="Bluhm B."/>
            <person name="Cannon C."/>
            <person name="Castanera R."/>
            <person name="Culley D."/>
            <person name="Daum C."/>
            <person name="Ezra D."/>
            <person name="Gonzalez J."/>
            <person name="Henrissat B."/>
            <person name="Kuo A."/>
            <person name="Liang C."/>
            <person name="Lipzen A."/>
            <person name="Lutzoni F."/>
            <person name="Magnuson J."/>
            <person name="Mondo S."/>
            <person name="Nolan M."/>
            <person name="Ohm R."/>
            <person name="Pangilinan J."/>
            <person name="Park H.-J."/>
            <person name="Ramirez L."/>
            <person name="Alfaro M."/>
            <person name="Sun H."/>
            <person name="Tritt A."/>
            <person name="Yoshinaga Y."/>
            <person name="Zwiers L.-H."/>
            <person name="Turgeon B."/>
            <person name="Goodwin S."/>
            <person name="Spatafora J."/>
            <person name="Crous P."/>
            <person name="Grigoriev I."/>
        </authorList>
    </citation>
    <scope>NUCLEOTIDE SEQUENCE</scope>
    <source>
        <strain evidence="9">CBS 116005</strain>
    </source>
</reference>
<dbReference type="PANTHER" id="PTHR23501:SF187">
    <property type="entry name" value="MAJOR FACILITATOR SUPERFAMILY (MFS) PROFILE DOMAIN-CONTAINING PROTEIN"/>
    <property type="match status" value="1"/>
</dbReference>
<evidence type="ECO:0000256" key="3">
    <source>
        <dbReference type="ARBA" id="ARBA00022692"/>
    </source>
</evidence>
<dbReference type="InterPro" id="IPR036259">
    <property type="entry name" value="MFS_trans_sf"/>
</dbReference>
<protein>
    <submittedName>
        <fullName evidence="9">MFS general substrate transporter</fullName>
    </submittedName>
</protein>
<keyword evidence="10" id="KW-1185">Reference proteome</keyword>
<keyword evidence="4 7" id="KW-1133">Transmembrane helix</keyword>
<evidence type="ECO:0000256" key="7">
    <source>
        <dbReference type="SAM" id="Phobius"/>
    </source>
</evidence>
<comment type="subcellular location">
    <subcellularLocation>
        <location evidence="1">Membrane</location>
        <topology evidence="1">Multi-pass membrane protein</topology>
    </subcellularLocation>
</comment>
<evidence type="ECO:0000313" key="10">
    <source>
        <dbReference type="Proteomes" id="UP000799436"/>
    </source>
</evidence>
<evidence type="ECO:0000256" key="2">
    <source>
        <dbReference type="ARBA" id="ARBA00022448"/>
    </source>
</evidence>
<dbReference type="InterPro" id="IPR011701">
    <property type="entry name" value="MFS"/>
</dbReference>
<dbReference type="GO" id="GO:0005886">
    <property type="term" value="C:plasma membrane"/>
    <property type="evidence" value="ECO:0007669"/>
    <property type="project" value="TreeGrafter"/>
</dbReference>
<evidence type="ECO:0000256" key="5">
    <source>
        <dbReference type="ARBA" id="ARBA00023136"/>
    </source>
</evidence>
<feature type="transmembrane region" description="Helical" evidence="7">
    <location>
        <begin position="7"/>
        <end position="32"/>
    </location>
</feature>
<dbReference type="AlphaFoldDB" id="A0A6G1L294"/>
<feature type="domain" description="Major facilitator superfamily (MFS) profile" evidence="8">
    <location>
        <begin position="10"/>
        <end position="164"/>
    </location>
</feature>
<keyword evidence="2" id="KW-0813">Transport</keyword>
<feature type="transmembrane region" description="Helical" evidence="7">
    <location>
        <begin position="133"/>
        <end position="156"/>
    </location>
</feature>
<feature type="non-terminal residue" evidence="9">
    <location>
        <position position="1"/>
    </location>
</feature>
<evidence type="ECO:0000256" key="4">
    <source>
        <dbReference type="ARBA" id="ARBA00022989"/>
    </source>
</evidence>
<gene>
    <name evidence="9" type="ORF">EJ03DRAFT_248989</name>
</gene>